<dbReference type="Gene3D" id="3.40.1090.10">
    <property type="entry name" value="Cytosolic phospholipase A2 catalytic domain"/>
    <property type="match status" value="1"/>
</dbReference>
<evidence type="ECO:0000256" key="3">
    <source>
        <dbReference type="SAM" id="SignalP"/>
    </source>
</evidence>
<evidence type="ECO:0000313" key="5">
    <source>
        <dbReference type="EMBL" id="CAI2373494.1"/>
    </source>
</evidence>
<feature type="short sequence motif" description="GXSXG" evidence="2">
    <location>
        <begin position="68"/>
        <end position="72"/>
    </location>
</feature>
<dbReference type="SUPFAM" id="SSF52151">
    <property type="entry name" value="FabD/lysophospholipase-like"/>
    <property type="match status" value="1"/>
</dbReference>
<keyword evidence="2" id="KW-0378">Hydrolase</keyword>
<keyword evidence="2" id="KW-0442">Lipid degradation</keyword>
<gene>
    <name evidence="5" type="ORF">ECRASSUSDP1_LOCUS14840</name>
</gene>
<dbReference type="AlphaFoldDB" id="A0AAD1XIS5"/>
<keyword evidence="1 2" id="KW-0443">Lipid metabolism</keyword>
<feature type="short sequence motif" description="DGA/G" evidence="2">
    <location>
        <begin position="200"/>
        <end position="202"/>
    </location>
</feature>
<organism evidence="5 6">
    <name type="scientific">Euplotes crassus</name>
    <dbReference type="NCBI Taxonomy" id="5936"/>
    <lineage>
        <taxon>Eukaryota</taxon>
        <taxon>Sar</taxon>
        <taxon>Alveolata</taxon>
        <taxon>Ciliophora</taxon>
        <taxon>Intramacronucleata</taxon>
        <taxon>Spirotrichea</taxon>
        <taxon>Hypotrichia</taxon>
        <taxon>Euplotida</taxon>
        <taxon>Euplotidae</taxon>
        <taxon>Moneuplotes</taxon>
    </lineage>
</organism>
<dbReference type="Proteomes" id="UP001295684">
    <property type="component" value="Unassembled WGS sequence"/>
</dbReference>
<feature type="active site" description="Proton acceptor" evidence="2">
    <location>
        <position position="200"/>
    </location>
</feature>
<sequence>MIIFRTSCLKVLFLCLTILLLSQPSLCKKCRALALSGGGDKGSYQASVFIEFTNHLPIAEVSYDVVTGASAGSLNGAGISLFAPGHEKDAATFIYGLWHSIKSSDILKVPDDGILYSLFFKQGIFDNSPLEEFLYKQSKGKTIERKFTVVVTNSETGFSEFIDYNHSDTIPEDAIPTIVGSSAIPFAFPPMKREGKTLIDGGCIWNLDVTGAIRRCKEVVEDEKDIIVDIILCTRYYLEERKNLKNFSALDHYFRAREIEEWQFNMQDVERAVEMYPDVNFRYVIGPSEILSNSPIPLDFSEDHLNKCFEIGQKDAEAALRMGEGGYLSAMMDHYKEYKNGGNRDLRDFINLRLESAPHGESE</sequence>
<keyword evidence="3" id="KW-0732">Signal</keyword>
<protein>
    <recommendedName>
        <fullName evidence="4">PNPLA domain-containing protein</fullName>
    </recommendedName>
</protein>
<dbReference type="InterPro" id="IPR002641">
    <property type="entry name" value="PNPLA_dom"/>
</dbReference>
<keyword evidence="6" id="KW-1185">Reference proteome</keyword>
<feature type="chain" id="PRO_5042269571" description="PNPLA domain-containing protein" evidence="3">
    <location>
        <begin position="28"/>
        <end position="363"/>
    </location>
</feature>
<reference evidence="5" key="1">
    <citation type="submission" date="2023-07" db="EMBL/GenBank/DDBJ databases">
        <authorList>
            <consortium name="AG Swart"/>
            <person name="Singh M."/>
            <person name="Singh A."/>
            <person name="Seah K."/>
            <person name="Emmerich C."/>
        </authorList>
    </citation>
    <scope>NUCLEOTIDE SEQUENCE</scope>
    <source>
        <strain evidence="5">DP1</strain>
    </source>
</reference>
<comment type="caution">
    <text evidence="5">The sequence shown here is derived from an EMBL/GenBank/DDBJ whole genome shotgun (WGS) entry which is preliminary data.</text>
</comment>
<dbReference type="EMBL" id="CAMPGE010014844">
    <property type="protein sequence ID" value="CAI2373494.1"/>
    <property type="molecule type" value="Genomic_DNA"/>
</dbReference>
<evidence type="ECO:0000256" key="2">
    <source>
        <dbReference type="PROSITE-ProRule" id="PRU01161"/>
    </source>
</evidence>
<feature type="signal peptide" evidence="3">
    <location>
        <begin position="1"/>
        <end position="27"/>
    </location>
</feature>
<dbReference type="GO" id="GO:0016787">
    <property type="term" value="F:hydrolase activity"/>
    <property type="evidence" value="ECO:0007669"/>
    <property type="project" value="UniProtKB-UniRule"/>
</dbReference>
<proteinExistence type="predicted"/>
<dbReference type="GO" id="GO:0016042">
    <property type="term" value="P:lipid catabolic process"/>
    <property type="evidence" value="ECO:0007669"/>
    <property type="project" value="UniProtKB-UniRule"/>
</dbReference>
<evidence type="ECO:0000313" key="6">
    <source>
        <dbReference type="Proteomes" id="UP001295684"/>
    </source>
</evidence>
<dbReference type="Pfam" id="PF01734">
    <property type="entry name" value="Patatin"/>
    <property type="match status" value="1"/>
</dbReference>
<feature type="active site" description="Nucleophile" evidence="2">
    <location>
        <position position="70"/>
    </location>
</feature>
<dbReference type="InterPro" id="IPR016035">
    <property type="entry name" value="Acyl_Trfase/lysoPLipase"/>
</dbReference>
<name>A0AAD1XIS5_EUPCR</name>
<dbReference type="PROSITE" id="PS51635">
    <property type="entry name" value="PNPLA"/>
    <property type="match status" value="1"/>
</dbReference>
<feature type="short sequence motif" description="GXGXXG" evidence="2">
    <location>
        <begin position="37"/>
        <end position="42"/>
    </location>
</feature>
<evidence type="ECO:0000256" key="1">
    <source>
        <dbReference type="ARBA" id="ARBA00023098"/>
    </source>
</evidence>
<feature type="domain" description="PNPLA" evidence="4">
    <location>
        <begin position="33"/>
        <end position="213"/>
    </location>
</feature>
<evidence type="ECO:0000259" key="4">
    <source>
        <dbReference type="PROSITE" id="PS51635"/>
    </source>
</evidence>
<accession>A0AAD1XIS5</accession>